<dbReference type="InterPro" id="IPR050155">
    <property type="entry name" value="HAD-like_hydrolase_sf"/>
</dbReference>
<dbReference type="PANTHER" id="PTHR43434:SF1">
    <property type="entry name" value="PHOSPHOGLYCOLATE PHOSPHATASE"/>
    <property type="match status" value="1"/>
</dbReference>
<dbReference type="Gene3D" id="1.10.150.240">
    <property type="entry name" value="Putative phosphatase, domain 2"/>
    <property type="match status" value="1"/>
</dbReference>
<reference evidence="3 4" key="1">
    <citation type="submission" date="2019-11" db="EMBL/GenBank/DDBJ databases">
        <title>Bacillus idriensis genome.</title>
        <authorList>
            <person name="Konopka E.N."/>
            <person name="Newman J.D."/>
        </authorList>
    </citation>
    <scope>NUCLEOTIDE SEQUENCE [LARGE SCALE GENOMIC DNA]</scope>
    <source>
        <strain evidence="3 4">DSM 19097</strain>
    </source>
</reference>
<dbReference type="SFLD" id="SFLDG01129">
    <property type="entry name" value="C1.5:_HAD__Beta-PGM__Phosphata"/>
    <property type="match status" value="1"/>
</dbReference>
<dbReference type="GO" id="GO:0008967">
    <property type="term" value="F:phosphoglycolate phosphatase activity"/>
    <property type="evidence" value="ECO:0007669"/>
    <property type="project" value="TreeGrafter"/>
</dbReference>
<dbReference type="Gene3D" id="3.40.50.1000">
    <property type="entry name" value="HAD superfamily/HAD-like"/>
    <property type="match status" value="1"/>
</dbReference>
<keyword evidence="4" id="KW-1185">Reference proteome</keyword>
<evidence type="ECO:0000313" key="3">
    <source>
        <dbReference type="EMBL" id="MRX56405.1"/>
    </source>
</evidence>
<dbReference type="InterPro" id="IPR023198">
    <property type="entry name" value="PGP-like_dom2"/>
</dbReference>
<name>A0A6I2MDJ2_9BACI</name>
<evidence type="ECO:0000256" key="2">
    <source>
        <dbReference type="ARBA" id="ARBA00022842"/>
    </source>
</evidence>
<dbReference type="PANTHER" id="PTHR43434">
    <property type="entry name" value="PHOSPHOGLYCOLATE PHOSPHATASE"/>
    <property type="match status" value="1"/>
</dbReference>
<evidence type="ECO:0000313" key="4">
    <source>
        <dbReference type="Proteomes" id="UP000441585"/>
    </source>
</evidence>
<proteinExistence type="predicted"/>
<sequence>MSSAVIFDMDGTLFQTDKILEWSLNETFQLLRDQKKWNKETPIEVYRKIMGVPLPVVWETLLPEHTLEDRTFANEEFHEQLILTIESGRGALYPNVQALFQNLKADHHHLFIASNGQTEYLEAIVRHYGLQEWITETFSIQQIQSQNKSDLVKRIAEKHLIKDGFVVGDRLSDIMAAKDNQFISIGCKFDFAQEEELALADYVVEDLLEVHAITSLITMRVLD</sequence>
<dbReference type="InterPro" id="IPR036412">
    <property type="entry name" value="HAD-like_sf"/>
</dbReference>
<protein>
    <submittedName>
        <fullName evidence="3">HAD hydrolase-like protein</fullName>
    </submittedName>
</protein>
<dbReference type="Proteomes" id="UP000441585">
    <property type="component" value="Unassembled WGS sequence"/>
</dbReference>
<gene>
    <name evidence="3" type="ORF">GJU41_20815</name>
</gene>
<dbReference type="SUPFAM" id="SSF56784">
    <property type="entry name" value="HAD-like"/>
    <property type="match status" value="1"/>
</dbReference>
<dbReference type="EMBL" id="WKKF01000012">
    <property type="protein sequence ID" value="MRX56405.1"/>
    <property type="molecule type" value="Genomic_DNA"/>
</dbReference>
<keyword evidence="1 3" id="KW-0378">Hydrolase</keyword>
<accession>A0A6I2MDJ2</accession>
<comment type="caution">
    <text evidence="3">The sequence shown here is derived from an EMBL/GenBank/DDBJ whole genome shotgun (WGS) entry which is preliminary data.</text>
</comment>
<keyword evidence="2" id="KW-0460">Magnesium</keyword>
<evidence type="ECO:0000256" key="1">
    <source>
        <dbReference type="ARBA" id="ARBA00022801"/>
    </source>
</evidence>
<dbReference type="AlphaFoldDB" id="A0A6I2MDJ2"/>
<organism evidence="3 4">
    <name type="scientific">Metabacillus idriensis</name>
    <dbReference type="NCBI Taxonomy" id="324768"/>
    <lineage>
        <taxon>Bacteria</taxon>
        <taxon>Bacillati</taxon>
        <taxon>Bacillota</taxon>
        <taxon>Bacilli</taxon>
        <taxon>Bacillales</taxon>
        <taxon>Bacillaceae</taxon>
        <taxon>Metabacillus</taxon>
    </lineage>
</organism>
<dbReference type="InterPro" id="IPR041492">
    <property type="entry name" value="HAD_2"/>
</dbReference>
<dbReference type="RefSeq" id="WP_154319499.1">
    <property type="nucleotide sequence ID" value="NZ_CAJGAA010000005.1"/>
</dbReference>
<dbReference type="InterPro" id="IPR023214">
    <property type="entry name" value="HAD_sf"/>
</dbReference>
<dbReference type="SFLD" id="SFLDS00003">
    <property type="entry name" value="Haloacid_Dehalogenase"/>
    <property type="match status" value="1"/>
</dbReference>
<dbReference type="GO" id="GO:0006281">
    <property type="term" value="P:DNA repair"/>
    <property type="evidence" value="ECO:0007669"/>
    <property type="project" value="TreeGrafter"/>
</dbReference>
<dbReference type="Pfam" id="PF13419">
    <property type="entry name" value="HAD_2"/>
    <property type="match status" value="1"/>
</dbReference>